<dbReference type="Proteomes" id="UP000002173">
    <property type="component" value="Unassembled WGS sequence"/>
</dbReference>
<dbReference type="InterPro" id="IPR000594">
    <property type="entry name" value="ThiF_NAD_FAD-bd"/>
</dbReference>
<dbReference type="GO" id="GO:0032446">
    <property type="term" value="P:protein modification by small protein conjugation"/>
    <property type="evidence" value="ECO:0007669"/>
    <property type="project" value="TreeGrafter"/>
</dbReference>
<dbReference type="InterPro" id="IPR035985">
    <property type="entry name" value="Ubiquitin-activating_enz"/>
</dbReference>
<dbReference type="InterPro" id="IPR045886">
    <property type="entry name" value="ThiF/MoeB/HesA"/>
</dbReference>
<reference evidence="2 3" key="1">
    <citation type="journal article" date="2007" name="PLoS Pathog.">
        <title>Genome sequence of Babesia bovis and comparative analysis of apicomplexan hemoprotozoa.</title>
        <authorList>
            <person name="Brayton K.A."/>
            <person name="Lau A.O.T."/>
            <person name="Herndon D.R."/>
            <person name="Hannick L."/>
            <person name="Kappmeyer L.S."/>
            <person name="Berens S.J."/>
            <person name="Bidwell S.L."/>
            <person name="Brown W.C."/>
            <person name="Crabtree J."/>
            <person name="Fadrosh D."/>
            <person name="Feldblum T."/>
            <person name="Forberger H.A."/>
            <person name="Haas B.J."/>
            <person name="Howell J.M."/>
            <person name="Khouri H."/>
            <person name="Koo H."/>
            <person name="Mann D.J."/>
            <person name="Norimine J."/>
            <person name="Paulsen I.T."/>
            <person name="Radune D."/>
            <person name="Ren Q."/>
            <person name="Smith R.K. Jr."/>
            <person name="Suarez C.E."/>
            <person name="White O."/>
            <person name="Wortman J.R."/>
            <person name="Knowles D.P. Jr."/>
            <person name="McElwain T.F."/>
            <person name="Nene V.M."/>
        </authorList>
    </citation>
    <scope>NUCLEOTIDE SEQUENCE [LARGE SCALE GENOMIC DNA]</scope>
    <source>
        <strain evidence="2">T2Bo</strain>
    </source>
</reference>
<reference evidence="3" key="3">
    <citation type="journal article" date="2021" name="Int. J. Parasitol.">
        <title>Comparative analysis of gene expression between Babesia bovis blood stages and kinetes allowed by improved genome annotation.</title>
        <authorList>
            <person name="Ueti M.W."/>
            <person name="Johnson W.C."/>
            <person name="Kappmeyer L.S."/>
            <person name="Herndon D.R."/>
            <person name="Mousel M.R."/>
            <person name="Reif K.E."/>
            <person name="Taus N.S."/>
            <person name="Ifeonu O.O."/>
            <person name="Silva J.C."/>
            <person name="Suarez C.E."/>
            <person name="Brayton K.A."/>
        </authorList>
    </citation>
    <scope>NUCLEOTIDE SEQUENCE [LARGE SCALE GENOMIC DNA]</scope>
</reference>
<dbReference type="AlphaFoldDB" id="A7ARK2"/>
<dbReference type="GO" id="GO:0019778">
    <property type="term" value="F:Atg12 activating enzyme activity"/>
    <property type="evidence" value="ECO:0007669"/>
    <property type="project" value="TreeGrafter"/>
</dbReference>
<dbReference type="STRING" id="5865.A7ARK2"/>
<keyword evidence="3" id="KW-1185">Reference proteome</keyword>
<dbReference type="PANTHER" id="PTHR10953">
    <property type="entry name" value="UBIQUITIN-ACTIVATING ENZYME E1"/>
    <property type="match status" value="1"/>
</dbReference>
<dbReference type="InParanoid" id="A7ARK2"/>
<dbReference type="GO" id="GO:0019779">
    <property type="term" value="F:Atg8 activating enzyme activity"/>
    <property type="evidence" value="ECO:0007669"/>
    <property type="project" value="TreeGrafter"/>
</dbReference>
<proteinExistence type="predicted"/>
<organism evidence="2 3">
    <name type="scientific">Babesia bovis</name>
    <dbReference type="NCBI Taxonomy" id="5865"/>
    <lineage>
        <taxon>Eukaryota</taxon>
        <taxon>Sar</taxon>
        <taxon>Alveolata</taxon>
        <taxon>Apicomplexa</taxon>
        <taxon>Aconoidasida</taxon>
        <taxon>Piroplasmida</taxon>
        <taxon>Babesiidae</taxon>
        <taxon>Babesia</taxon>
    </lineage>
</organism>
<evidence type="ECO:0000259" key="1">
    <source>
        <dbReference type="Pfam" id="PF00899"/>
    </source>
</evidence>
<reference evidence="3" key="2">
    <citation type="journal article" date="2020" name="Data Brief">
        <title>Transcriptome dataset of Babesia bovis life stages within vertebrate and invertebrate hosts.</title>
        <authorList>
            <person name="Ueti M.W."/>
            <person name="Johnson W.C."/>
            <person name="Kappmeyer L.S."/>
            <person name="Herndon D.R."/>
            <person name="Mousel M.R."/>
            <person name="Reif K.E."/>
            <person name="Taus N.S."/>
            <person name="Ifeonu O.O."/>
            <person name="Silva J.C."/>
            <person name="Suarez C.E."/>
            <person name="Brayton K.A."/>
        </authorList>
    </citation>
    <scope>NUCLEOTIDE SEQUENCE [LARGE SCALE GENOMIC DNA]</scope>
</reference>
<dbReference type="GO" id="GO:0000407">
    <property type="term" value="C:phagophore assembly site"/>
    <property type="evidence" value="ECO:0007669"/>
    <property type="project" value="TreeGrafter"/>
</dbReference>
<dbReference type="GO" id="GO:0034727">
    <property type="term" value="P:piecemeal microautophagy of the nucleus"/>
    <property type="evidence" value="ECO:0007669"/>
    <property type="project" value="TreeGrafter"/>
</dbReference>
<dbReference type="SUPFAM" id="SSF69572">
    <property type="entry name" value="Activating enzymes of the ubiquitin-like proteins"/>
    <property type="match status" value="1"/>
</dbReference>
<dbReference type="GO" id="GO:0000422">
    <property type="term" value="P:autophagy of mitochondrion"/>
    <property type="evidence" value="ECO:0007669"/>
    <property type="project" value="TreeGrafter"/>
</dbReference>
<protein>
    <recommendedName>
        <fullName evidence="1">THIF-type NAD/FAD binding fold domain-containing protein</fullName>
    </recommendedName>
</protein>
<dbReference type="PANTHER" id="PTHR10953:SF3">
    <property type="entry name" value="UBIQUITIN-LIKE MODIFIER-ACTIVATING ENZYME ATG7"/>
    <property type="match status" value="1"/>
</dbReference>
<dbReference type="Pfam" id="PF00899">
    <property type="entry name" value="ThiF"/>
    <property type="match status" value="1"/>
</dbReference>
<name>A7ARK2_BABBO</name>
<accession>A7ARK2</accession>
<comment type="caution">
    <text evidence="2">The sequence shown here is derived from an EMBL/GenBank/DDBJ whole genome shotgun (WGS) entry which is preliminary data.</text>
</comment>
<gene>
    <name evidence="2" type="ORF">BBOV_IV008170</name>
</gene>
<dbReference type="GO" id="GO:0006995">
    <property type="term" value="P:cellular response to nitrogen starvation"/>
    <property type="evidence" value="ECO:0007669"/>
    <property type="project" value="TreeGrafter"/>
</dbReference>
<evidence type="ECO:0000313" key="2">
    <source>
        <dbReference type="EMBL" id="EDO07171.1"/>
    </source>
</evidence>
<dbReference type="EMBL" id="AAXT01000002">
    <property type="protein sequence ID" value="EDO07171.1"/>
    <property type="molecule type" value="Genomic_DNA"/>
</dbReference>
<dbReference type="GO" id="GO:0000045">
    <property type="term" value="P:autophagosome assembly"/>
    <property type="evidence" value="ECO:0007669"/>
    <property type="project" value="TreeGrafter"/>
</dbReference>
<feature type="domain" description="THIF-type NAD/FAD binding fold" evidence="1">
    <location>
        <begin position="309"/>
        <end position="547"/>
    </location>
</feature>
<sequence>MPTSYGLDTCRCSFVNGTVVVFPSLDAFRCSSFDTEFNSRAVSLDGDVLSAFGTVVDSSIWLPDGRFNRFGALRHFYIYLYIDCKACLCYYSIACPTLEPKLSDSIVDRYVFDGCHNGGLTSVTSNKQFNITPDDIELLKSVCPSPAPYLFFAFWRPDPGIVTTNLGLISVSESDHVYIDGVECSLSDVTFCGFGNILDTWALPRHWSTAMLALCHTLSLYRKSIRFMLLDLDSMSNGTTKECFPSALIYEVLFGDAPTIAGDIVMNYGYHVNPEMSINPSKDHEHIYDFSGAIDDNSAERVDAMLRLQMMTWRVVPELRPRAILDLCVCIIGVGSLGCHLVRQLLAWGVAKFILIDHGRVSNSTRQCLYSSACATQKLWKTDAAASEIIRIRPDATVIPVNLKVPMPGHSDSEADVERNYCELRTRMLSSDVVFLATDSRESRWLPSLIGAACWDSSSDVKNVNTDPASRRPLIISAGVSFDSYMVVRHGYGSFNGGCYFCSDVQPPNDTISGRPMDETCTLVKPGAVSMCASASTELLVSLLQHRDGFQAQHDAQSCLGGLPHGIHMTLSGSYFAAAYNVLLQICQ</sequence>
<dbReference type="OMA" id="NLELITW"/>
<dbReference type="Gene3D" id="3.40.50.720">
    <property type="entry name" value="NAD(P)-binding Rossmann-like Domain"/>
    <property type="match status" value="1"/>
</dbReference>
<dbReference type="VEuPathDB" id="PiroplasmaDB:BBOV_IV008170"/>
<evidence type="ECO:0000313" key="3">
    <source>
        <dbReference type="Proteomes" id="UP000002173"/>
    </source>
</evidence>
<dbReference type="eggNOG" id="KOG2337">
    <property type="taxonomic scope" value="Eukaryota"/>
</dbReference>